<accession>A0A9W9GQR3</accession>
<evidence type="ECO:0000256" key="3">
    <source>
        <dbReference type="ARBA" id="ARBA00009381"/>
    </source>
</evidence>
<feature type="binding site" evidence="11">
    <location>
        <position position="496"/>
    </location>
    <ligand>
        <name>L-glutamate</name>
        <dbReference type="ChEBI" id="CHEBI:29985"/>
    </ligand>
</feature>
<dbReference type="GO" id="GO:0005886">
    <property type="term" value="C:plasma membrane"/>
    <property type="evidence" value="ECO:0007669"/>
    <property type="project" value="TreeGrafter"/>
</dbReference>
<dbReference type="PANTHER" id="PTHR11686:SF62">
    <property type="entry name" value="GLUTATHIONE HYDROLASE"/>
    <property type="match status" value="1"/>
</dbReference>
<gene>
    <name evidence="14" type="ORF">N7476_001002</name>
</gene>
<sequence>MLPQPHSDAPVARFLDGTRPGKITGQDVEKQPLLHSSSVVKTTVLGPSSLVHRWEDTRNMLHLRRFGVLAIIALLLVVTNVTRAQDPSKEHPHRHPGGETGWYHGLGPGKLGAVASESSICSRHGTDMLEMGGNAADAMVAAQFCVGVIGMYHSGIGGGGFMLVRAPNGSYEFIDFRETAPAAAFEDMYYKNAEASIHGGLASGIPGEVRGLEYLHKNYGSLPWSTVLQPAIRTAREGFPVTEDTVKYMKSAVSDGVDLLTTDPIWALDFAPNGTRVGLGDTMTRKRLADTLESIAEQGADAFYSGPIAKTMINALQAQNGTMTLEDLSNYTVAIRDTAQIDYRGHTVTSTTAPSSGVVLLSILKILDGYEGFFSTENAVNLSTHRMDEAMRFGYGQRSELGDPLFVEGMDDYQKNMLKESTAAEIRSKISDTHTLDVSAYDPAGLESLDTPGTSHVTTADYTGMAVSLTSTINLHFGSKIMVPETGIIMNDEMNDFSIPNTSNEFGYIPSEANFIRPGKRPLSSITPAIVTRPDGSLLLITGTEGGSRIITTTVQNIIHVIDHGLSAAEALAQPRLHDQLVPNQATFEYDYDNSTVAFMESLGHNVTWVAPGQSGSQAIRVLPNGTFDAAAEPRLIDSAGYAV</sequence>
<feature type="active site" description="Nucleophile" evidence="10">
    <location>
        <position position="454"/>
    </location>
</feature>
<evidence type="ECO:0000256" key="6">
    <source>
        <dbReference type="ARBA" id="ARBA00022801"/>
    </source>
</evidence>
<evidence type="ECO:0000256" key="8">
    <source>
        <dbReference type="ARBA" id="ARBA00023315"/>
    </source>
</evidence>
<evidence type="ECO:0000256" key="1">
    <source>
        <dbReference type="ARBA" id="ARBA00001049"/>
    </source>
</evidence>
<evidence type="ECO:0000313" key="14">
    <source>
        <dbReference type="EMBL" id="KAJ5331219.1"/>
    </source>
</evidence>
<evidence type="ECO:0000256" key="11">
    <source>
        <dbReference type="PIRSR" id="PIRSR600101-2"/>
    </source>
</evidence>
<name>A0A9W9GQR3_9EURO</name>
<keyword evidence="15" id="KW-1185">Reference proteome</keyword>
<dbReference type="GO" id="GO:0006751">
    <property type="term" value="P:glutathione catabolic process"/>
    <property type="evidence" value="ECO:0007669"/>
    <property type="project" value="UniProtKB-UniRule"/>
</dbReference>
<protein>
    <recommendedName>
        <fullName evidence="12">Glutathione hydrolase</fullName>
        <ecNumber evidence="12">2.3.2.2</ecNumber>
        <ecNumber evidence="12">3.4.19.13</ecNumber>
    </recommendedName>
    <alternativeName>
        <fullName evidence="12">Gamma-glutamyltransferase</fullName>
    </alternativeName>
</protein>
<dbReference type="InterPro" id="IPR029055">
    <property type="entry name" value="Ntn_hydrolases_N"/>
</dbReference>
<dbReference type="GO" id="GO:0103068">
    <property type="term" value="F:leukotriene C4 gamma-glutamyl transferase activity"/>
    <property type="evidence" value="ECO:0007669"/>
    <property type="project" value="UniProtKB-EC"/>
</dbReference>
<dbReference type="EC" id="2.3.2.2" evidence="12"/>
<dbReference type="Gene3D" id="1.10.246.130">
    <property type="match status" value="1"/>
</dbReference>
<dbReference type="FunFam" id="1.10.246.130:FF:000005">
    <property type="entry name" value="Gamma-glutamyltranspeptidase 1, putative"/>
    <property type="match status" value="1"/>
</dbReference>
<evidence type="ECO:0000256" key="9">
    <source>
        <dbReference type="ARBA" id="ARBA00047417"/>
    </source>
</evidence>
<dbReference type="GO" id="GO:0036374">
    <property type="term" value="F:glutathione hydrolase activity"/>
    <property type="evidence" value="ECO:0007669"/>
    <property type="project" value="UniProtKB-UniRule"/>
</dbReference>
<dbReference type="PANTHER" id="PTHR11686">
    <property type="entry name" value="GAMMA GLUTAMYL TRANSPEPTIDASE"/>
    <property type="match status" value="1"/>
</dbReference>
<evidence type="ECO:0000256" key="4">
    <source>
        <dbReference type="ARBA" id="ARBA00022670"/>
    </source>
</evidence>
<keyword evidence="7" id="KW-0325">Glycoprotein</keyword>
<feature type="binding site" evidence="11">
    <location>
        <begin position="472"/>
        <end position="474"/>
    </location>
    <ligand>
        <name>L-glutamate</name>
        <dbReference type="ChEBI" id="CHEBI:29985"/>
    </ligand>
</feature>
<keyword evidence="6 12" id="KW-0378">Hydrolase</keyword>
<comment type="function">
    <text evidence="12">Gamma-glutamyltransferase.</text>
</comment>
<keyword evidence="5 12" id="KW-0808">Transferase</keyword>
<reference evidence="14" key="2">
    <citation type="journal article" date="2023" name="IMA Fungus">
        <title>Comparative genomic study of the Penicillium genus elucidates a diverse pangenome and 15 lateral gene transfer events.</title>
        <authorList>
            <person name="Petersen C."/>
            <person name="Sorensen T."/>
            <person name="Nielsen M.R."/>
            <person name="Sondergaard T.E."/>
            <person name="Sorensen J.L."/>
            <person name="Fitzpatrick D.A."/>
            <person name="Frisvad J.C."/>
            <person name="Nielsen K.L."/>
        </authorList>
    </citation>
    <scope>NUCLEOTIDE SEQUENCE</scope>
    <source>
        <strain evidence="14">IBT 21472</strain>
    </source>
</reference>
<evidence type="ECO:0000256" key="7">
    <source>
        <dbReference type="ARBA" id="ARBA00023180"/>
    </source>
</evidence>
<feature type="binding site" evidence="11">
    <location>
        <position position="547"/>
    </location>
    <ligand>
        <name>L-glutamate</name>
        <dbReference type="ChEBI" id="CHEBI:29985"/>
    </ligand>
</feature>
<dbReference type="Proteomes" id="UP001147746">
    <property type="component" value="Unassembled WGS sequence"/>
</dbReference>
<keyword evidence="8 12" id="KW-0012">Acyltransferase</keyword>
<comment type="catalytic activity">
    <reaction evidence="2 12">
        <text>glutathione + H2O = L-cysteinylglycine + L-glutamate</text>
        <dbReference type="Rhea" id="RHEA:28807"/>
        <dbReference type="ChEBI" id="CHEBI:15377"/>
        <dbReference type="ChEBI" id="CHEBI:29985"/>
        <dbReference type="ChEBI" id="CHEBI:57925"/>
        <dbReference type="ChEBI" id="CHEBI:61694"/>
        <dbReference type="EC" id="3.4.19.13"/>
    </reaction>
</comment>
<comment type="catalytic activity">
    <reaction evidence="1 12">
        <text>an S-substituted glutathione + H2O = an S-substituted L-cysteinylglycine + L-glutamate</text>
        <dbReference type="Rhea" id="RHEA:59468"/>
        <dbReference type="ChEBI" id="CHEBI:15377"/>
        <dbReference type="ChEBI" id="CHEBI:29985"/>
        <dbReference type="ChEBI" id="CHEBI:90779"/>
        <dbReference type="ChEBI" id="CHEBI:143103"/>
        <dbReference type="EC" id="3.4.19.13"/>
    </reaction>
</comment>
<dbReference type="PRINTS" id="PR01210">
    <property type="entry name" value="GGTRANSPTASE"/>
</dbReference>
<evidence type="ECO:0000256" key="12">
    <source>
        <dbReference type="RuleBase" id="RU368068"/>
    </source>
</evidence>
<feature type="binding site" evidence="11">
    <location>
        <begin position="524"/>
        <end position="525"/>
    </location>
    <ligand>
        <name>L-glutamate</name>
        <dbReference type="ChEBI" id="CHEBI:29985"/>
    </ligand>
</feature>
<comment type="caution">
    <text evidence="14">The sequence shown here is derived from an EMBL/GenBank/DDBJ whole genome shotgun (WGS) entry which is preliminary data.</text>
</comment>
<dbReference type="GO" id="GO:0006508">
    <property type="term" value="P:proteolysis"/>
    <property type="evidence" value="ECO:0007669"/>
    <property type="project" value="UniProtKB-KW"/>
</dbReference>
<dbReference type="OrthoDB" id="1081007at2759"/>
<organism evidence="14 15">
    <name type="scientific">Penicillium atrosanguineum</name>
    <dbReference type="NCBI Taxonomy" id="1132637"/>
    <lineage>
        <taxon>Eukaryota</taxon>
        <taxon>Fungi</taxon>
        <taxon>Dikarya</taxon>
        <taxon>Ascomycota</taxon>
        <taxon>Pezizomycotina</taxon>
        <taxon>Eurotiomycetes</taxon>
        <taxon>Eurotiomycetidae</taxon>
        <taxon>Eurotiales</taxon>
        <taxon>Aspergillaceae</taxon>
        <taxon>Penicillium</taxon>
    </lineage>
</organism>
<dbReference type="EMBL" id="JAPZBO010000001">
    <property type="protein sequence ID" value="KAJ5331219.1"/>
    <property type="molecule type" value="Genomic_DNA"/>
</dbReference>
<keyword evidence="4" id="KW-0645">Protease</keyword>
<dbReference type="FunFam" id="3.60.20.40:FF:000008">
    <property type="entry name" value="Gamma-glutamyltranspeptidase (Eurofung)"/>
    <property type="match status" value="1"/>
</dbReference>
<evidence type="ECO:0000256" key="5">
    <source>
        <dbReference type="ARBA" id="ARBA00022679"/>
    </source>
</evidence>
<evidence type="ECO:0000256" key="10">
    <source>
        <dbReference type="PIRSR" id="PIRSR600101-1"/>
    </source>
</evidence>
<comment type="catalytic activity">
    <reaction evidence="9 12">
        <text>an N-terminal (5-L-glutamyl)-[peptide] + an alpha-amino acid = 5-L-glutamyl amino acid + an N-terminal L-alpha-aminoacyl-[peptide]</text>
        <dbReference type="Rhea" id="RHEA:23904"/>
        <dbReference type="Rhea" id="RHEA-COMP:9780"/>
        <dbReference type="Rhea" id="RHEA-COMP:9795"/>
        <dbReference type="ChEBI" id="CHEBI:77644"/>
        <dbReference type="ChEBI" id="CHEBI:78597"/>
        <dbReference type="ChEBI" id="CHEBI:78599"/>
        <dbReference type="ChEBI" id="CHEBI:78608"/>
        <dbReference type="EC" id="2.3.2.2"/>
    </reaction>
</comment>
<dbReference type="Gene3D" id="3.60.20.40">
    <property type="match status" value="1"/>
</dbReference>
<dbReference type="EC" id="3.4.19.13" evidence="12"/>
<dbReference type="NCBIfam" id="TIGR00066">
    <property type="entry name" value="g_glut_trans"/>
    <property type="match status" value="1"/>
</dbReference>
<dbReference type="SUPFAM" id="SSF56235">
    <property type="entry name" value="N-terminal nucleophile aminohydrolases (Ntn hydrolases)"/>
    <property type="match status" value="1"/>
</dbReference>
<feature type="region of interest" description="Disordered" evidence="13">
    <location>
        <begin position="1"/>
        <end position="26"/>
    </location>
</feature>
<reference evidence="14" key="1">
    <citation type="submission" date="2022-12" db="EMBL/GenBank/DDBJ databases">
        <authorList>
            <person name="Petersen C."/>
        </authorList>
    </citation>
    <scope>NUCLEOTIDE SEQUENCE</scope>
    <source>
        <strain evidence="14">IBT 21472</strain>
    </source>
</reference>
<evidence type="ECO:0000256" key="2">
    <source>
        <dbReference type="ARBA" id="ARBA00001089"/>
    </source>
</evidence>
<dbReference type="InterPro" id="IPR043138">
    <property type="entry name" value="GGT_lsub"/>
</dbReference>
<comment type="similarity">
    <text evidence="3">Belongs to the gamma-glutamyltransferase family.</text>
</comment>
<dbReference type="Pfam" id="PF01019">
    <property type="entry name" value="G_glu_transpept"/>
    <property type="match status" value="1"/>
</dbReference>
<proteinExistence type="inferred from homology"/>
<dbReference type="InterPro" id="IPR043137">
    <property type="entry name" value="GGT_ssub_C"/>
</dbReference>
<dbReference type="InterPro" id="IPR000101">
    <property type="entry name" value="GGT_peptidase"/>
</dbReference>
<evidence type="ECO:0000313" key="15">
    <source>
        <dbReference type="Proteomes" id="UP001147746"/>
    </source>
</evidence>
<evidence type="ECO:0000256" key="13">
    <source>
        <dbReference type="SAM" id="MobiDB-lite"/>
    </source>
</evidence>
<feature type="binding site" evidence="11">
    <location>
        <position position="177"/>
    </location>
    <ligand>
        <name>L-glutamate</name>
        <dbReference type="ChEBI" id="CHEBI:29985"/>
    </ligand>
</feature>
<dbReference type="AlphaFoldDB" id="A0A9W9GQR3"/>
<comment type="pathway">
    <text evidence="12">Mycotoxin biosynthesis.</text>
</comment>